<evidence type="ECO:0000313" key="1">
    <source>
        <dbReference type="EMBL" id="KAF9608222.1"/>
    </source>
</evidence>
<dbReference type="EMBL" id="JADFTS010000004">
    <property type="protein sequence ID" value="KAF9608222.1"/>
    <property type="molecule type" value="Genomic_DNA"/>
</dbReference>
<name>A0A835I198_9MAGN</name>
<protein>
    <submittedName>
        <fullName evidence="1">Uncharacterized protein</fullName>
    </submittedName>
</protein>
<accession>A0A835I198</accession>
<gene>
    <name evidence="1" type="ORF">IFM89_008177</name>
</gene>
<keyword evidence="2" id="KW-1185">Reference proteome</keyword>
<sequence length="110" mass="12137">MGVVPLGELRTGMGSWHENLMKATFGEVKVEGFGKKNNEREDPAVRLTLLMRKGARSFKNESLVVKIFSNECARVKGCKLTVTQSENLSFCDQVGPFPVCLLGLPYTGSR</sequence>
<dbReference type="Proteomes" id="UP000631114">
    <property type="component" value="Unassembled WGS sequence"/>
</dbReference>
<proteinExistence type="predicted"/>
<reference evidence="1 2" key="1">
    <citation type="submission" date="2020-10" db="EMBL/GenBank/DDBJ databases">
        <title>The Coptis chinensis genome and diversification of protoberbering-type alkaloids.</title>
        <authorList>
            <person name="Wang B."/>
            <person name="Shu S."/>
            <person name="Song C."/>
            <person name="Liu Y."/>
        </authorList>
    </citation>
    <scope>NUCLEOTIDE SEQUENCE [LARGE SCALE GENOMIC DNA]</scope>
    <source>
        <strain evidence="1">HL-2020</strain>
        <tissue evidence="1">Leaf</tissue>
    </source>
</reference>
<comment type="caution">
    <text evidence="1">The sequence shown here is derived from an EMBL/GenBank/DDBJ whole genome shotgun (WGS) entry which is preliminary data.</text>
</comment>
<evidence type="ECO:0000313" key="2">
    <source>
        <dbReference type="Proteomes" id="UP000631114"/>
    </source>
</evidence>
<organism evidence="1 2">
    <name type="scientific">Coptis chinensis</name>
    <dbReference type="NCBI Taxonomy" id="261450"/>
    <lineage>
        <taxon>Eukaryota</taxon>
        <taxon>Viridiplantae</taxon>
        <taxon>Streptophyta</taxon>
        <taxon>Embryophyta</taxon>
        <taxon>Tracheophyta</taxon>
        <taxon>Spermatophyta</taxon>
        <taxon>Magnoliopsida</taxon>
        <taxon>Ranunculales</taxon>
        <taxon>Ranunculaceae</taxon>
        <taxon>Coptidoideae</taxon>
        <taxon>Coptis</taxon>
    </lineage>
</organism>
<dbReference type="OrthoDB" id="529273at2759"/>
<dbReference type="AlphaFoldDB" id="A0A835I198"/>